<dbReference type="OrthoDB" id="275223at2"/>
<keyword evidence="2" id="KW-1185">Reference proteome</keyword>
<accession>A0A074JYH3</accession>
<proteinExistence type="predicted"/>
<dbReference type="EMBL" id="AUND01000012">
    <property type="protein sequence ID" value="KEO54402.1"/>
    <property type="molecule type" value="Genomic_DNA"/>
</dbReference>
<evidence type="ECO:0008006" key="3">
    <source>
        <dbReference type="Google" id="ProtNLM"/>
    </source>
</evidence>
<dbReference type="Proteomes" id="UP000027432">
    <property type="component" value="Unassembled WGS sequence"/>
</dbReference>
<dbReference type="RefSeq" id="WP_051692326.1">
    <property type="nucleotide sequence ID" value="NZ_AUND01000012.1"/>
</dbReference>
<reference evidence="1 2" key="1">
    <citation type="submission" date="2013-07" db="EMBL/GenBank/DDBJ databases">
        <title>Thioclava pacifica DSM 10166 Genome Sequencing.</title>
        <authorList>
            <person name="Lai Q."/>
            <person name="Shao Z."/>
        </authorList>
    </citation>
    <scope>NUCLEOTIDE SEQUENCE [LARGE SCALE GENOMIC DNA]</scope>
    <source>
        <strain evidence="1 2">DSM 10166</strain>
    </source>
</reference>
<dbReference type="eggNOG" id="COG4803">
    <property type="taxonomic scope" value="Bacteria"/>
</dbReference>
<evidence type="ECO:0000313" key="2">
    <source>
        <dbReference type="Proteomes" id="UP000027432"/>
    </source>
</evidence>
<dbReference type="STRING" id="1353537.TP2_05605"/>
<comment type="caution">
    <text evidence="1">The sequence shown here is derived from an EMBL/GenBank/DDBJ whole genome shotgun (WGS) entry which is preliminary data.</text>
</comment>
<gene>
    <name evidence="1" type="ORF">TP2_05605</name>
</gene>
<name>A0A074JYH3_9RHOB</name>
<dbReference type="Pfam" id="PF06897">
    <property type="entry name" value="DUF1269"/>
    <property type="match status" value="1"/>
</dbReference>
<dbReference type="AlphaFoldDB" id="A0A074JYH3"/>
<protein>
    <recommendedName>
        <fullName evidence="3">DUF1269 domain-containing protein</fullName>
    </recommendedName>
</protein>
<dbReference type="InterPro" id="IPR009200">
    <property type="entry name" value="DUF1269_membrane"/>
</dbReference>
<sequence length="191" mass="19702">MSELLVMAHETEAAGFAMREELEALRKEGFFDAEDIVVVTREETGEVRLHQGANTTAMGAIGGAVWGGLIGLVFMSPVVGAAIGAGAGAVAGHATDLGINDDFLRDAGQSLPLGGSAVFVLLRKGSAAEMLERMQTLGHATGRVLQIPVPEDFHQRLETALKTGGTTAFTGEEIAEGATGSLARMVGPSAL</sequence>
<evidence type="ECO:0000313" key="1">
    <source>
        <dbReference type="EMBL" id="KEO54402.1"/>
    </source>
</evidence>
<organism evidence="1 2">
    <name type="scientific">Thioclava pacifica DSM 10166</name>
    <dbReference type="NCBI Taxonomy" id="1353537"/>
    <lineage>
        <taxon>Bacteria</taxon>
        <taxon>Pseudomonadati</taxon>
        <taxon>Pseudomonadota</taxon>
        <taxon>Alphaproteobacteria</taxon>
        <taxon>Rhodobacterales</taxon>
        <taxon>Paracoccaceae</taxon>
        <taxon>Thioclava</taxon>
    </lineage>
</organism>